<accession>A0A2G8KX69</accession>
<reference evidence="11 12" key="1">
    <citation type="journal article" date="2017" name="PLoS Biol.">
        <title>The sea cucumber genome provides insights into morphological evolution and visceral regeneration.</title>
        <authorList>
            <person name="Zhang X."/>
            <person name="Sun L."/>
            <person name="Yuan J."/>
            <person name="Sun Y."/>
            <person name="Gao Y."/>
            <person name="Zhang L."/>
            <person name="Li S."/>
            <person name="Dai H."/>
            <person name="Hamel J.F."/>
            <person name="Liu C."/>
            <person name="Yu Y."/>
            <person name="Liu S."/>
            <person name="Lin W."/>
            <person name="Guo K."/>
            <person name="Jin S."/>
            <person name="Xu P."/>
            <person name="Storey K.B."/>
            <person name="Huan P."/>
            <person name="Zhang T."/>
            <person name="Zhou Y."/>
            <person name="Zhang J."/>
            <person name="Lin C."/>
            <person name="Li X."/>
            <person name="Xing L."/>
            <person name="Huo D."/>
            <person name="Sun M."/>
            <person name="Wang L."/>
            <person name="Mercier A."/>
            <person name="Li F."/>
            <person name="Yang H."/>
            <person name="Xiang J."/>
        </authorList>
    </citation>
    <scope>NUCLEOTIDE SEQUENCE [LARGE SCALE GENOMIC DNA]</scope>
    <source>
        <strain evidence="11">Shaxun</strain>
        <tissue evidence="11">Muscle</tissue>
    </source>
</reference>
<dbReference type="SUPFAM" id="SSF81321">
    <property type="entry name" value="Family A G protein-coupled receptor-like"/>
    <property type="match status" value="1"/>
</dbReference>
<dbReference type="STRING" id="307972.A0A2G8KX69"/>
<dbReference type="Proteomes" id="UP000230750">
    <property type="component" value="Unassembled WGS sequence"/>
</dbReference>
<evidence type="ECO:0000313" key="11">
    <source>
        <dbReference type="EMBL" id="PIK52572.1"/>
    </source>
</evidence>
<evidence type="ECO:0000256" key="9">
    <source>
        <dbReference type="SAM" id="Phobius"/>
    </source>
</evidence>
<feature type="transmembrane region" description="Helical" evidence="9">
    <location>
        <begin position="82"/>
        <end position="109"/>
    </location>
</feature>
<dbReference type="Gene3D" id="1.20.1070.10">
    <property type="entry name" value="Rhodopsin 7-helix transmembrane proteins"/>
    <property type="match status" value="1"/>
</dbReference>
<name>A0A2G8KX69_STIJA</name>
<dbReference type="InterPro" id="IPR000276">
    <property type="entry name" value="GPCR_Rhodpsn"/>
</dbReference>
<comment type="caution">
    <text evidence="11">The sequence shown here is derived from an EMBL/GenBank/DDBJ whole genome shotgun (WGS) entry which is preliminary data.</text>
</comment>
<keyword evidence="3 9" id="KW-0812">Transmembrane</keyword>
<evidence type="ECO:0000256" key="7">
    <source>
        <dbReference type="ARBA" id="ARBA00023170"/>
    </source>
</evidence>
<dbReference type="EMBL" id="MRZV01000324">
    <property type="protein sequence ID" value="PIK52572.1"/>
    <property type="molecule type" value="Genomic_DNA"/>
</dbReference>
<keyword evidence="8" id="KW-0807">Transducer</keyword>
<evidence type="ECO:0000259" key="10">
    <source>
        <dbReference type="PROSITE" id="PS50262"/>
    </source>
</evidence>
<feature type="domain" description="G-protein coupled receptors family 1 profile" evidence="10">
    <location>
        <begin position="1"/>
        <end position="217"/>
    </location>
</feature>
<dbReference type="PROSITE" id="PS50262">
    <property type="entry name" value="G_PROTEIN_RECEP_F1_2"/>
    <property type="match status" value="1"/>
</dbReference>
<keyword evidence="4 9" id="KW-1133">Transmembrane helix</keyword>
<feature type="transmembrane region" description="Helical" evidence="9">
    <location>
        <begin position="163"/>
        <end position="188"/>
    </location>
</feature>
<evidence type="ECO:0000256" key="6">
    <source>
        <dbReference type="ARBA" id="ARBA00023136"/>
    </source>
</evidence>
<feature type="transmembrane region" description="Helical" evidence="9">
    <location>
        <begin position="200"/>
        <end position="219"/>
    </location>
</feature>
<keyword evidence="2" id="KW-1003">Cell membrane</keyword>
<evidence type="ECO:0000256" key="8">
    <source>
        <dbReference type="ARBA" id="ARBA00023224"/>
    </source>
</evidence>
<evidence type="ECO:0000256" key="3">
    <source>
        <dbReference type="ARBA" id="ARBA00022692"/>
    </source>
</evidence>
<keyword evidence="6 9" id="KW-0472">Membrane</keyword>
<keyword evidence="5" id="KW-0297">G-protein coupled receptor</keyword>
<dbReference type="InterPro" id="IPR017452">
    <property type="entry name" value="GPCR_Rhodpsn_7TM"/>
</dbReference>
<dbReference type="PANTHER" id="PTHR22752">
    <property type="entry name" value="G PROTEIN-COUPLED RECEPTOR"/>
    <property type="match status" value="1"/>
</dbReference>
<protein>
    <submittedName>
        <fullName evidence="11">Putative trace amine-associated receptor 8b-like</fullName>
    </submittedName>
</protein>
<keyword evidence="12" id="KW-1185">Reference proteome</keyword>
<evidence type="ECO:0000256" key="5">
    <source>
        <dbReference type="ARBA" id="ARBA00023040"/>
    </source>
</evidence>
<proteinExistence type="predicted"/>
<keyword evidence="7 11" id="KW-0675">Receptor</keyword>
<dbReference type="CDD" id="cd00637">
    <property type="entry name" value="7tm_classA_rhodopsin-like"/>
    <property type="match status" value="1"/>
</dbReference>
<gene>
    <name evidence="11" type="ORF">BSL78_10562</name>
</gene>
<feature type="transmembrane region" description="Helical" evidence="9">
    <location>
        <begin position="37"/>
        <end position="62"/>
    </location>
</feature>
<evidence type="ECO:0000256" key="2">
    <source>
        <dbReference type="ARBA" id="ARBA00022475"/>
    </source>
</evidence>
<dbReference type="Pfam" id="PF00001">
    <property type="entry name" value="7tm_1"/>
    <property type="match status" value="1"/>
</dbReference>
<dbReference type="GO" id="GO:0005886">
    <property type="term" value="C:plasma membrane"/>
    <property type="evidence" value="ECO:0007669"/>
    <property type="project" value="UniProtKB-SubCell"/>
</dbReference>
<organism evidence="11 12">
    <name type="scientific">Stichopus japonicus</name>
    <name type="common">Sea cucumber</name>
    <dbReference type="NCBI Taxonomy" id="307972"/>
    <lineage>
        <taxon>Eukaryota</taxon>
        <taxon>Metazoa</taxon>
        <taxon>Echinodermata</taxon>
        <taxon>Eleutherozoa</taxon>
        <taxon>Echinozoa</taxon>
        <taxon>Holothuroidea</taxon>
        <taxon>Aspidochirotacea</taxon>
        <taxon>Aspidochirotida</taxon>
        <taxon>Stichopodidae</taxon>
        <taxon>Apostichopus</taxon>
    </lineage>
</organism>
<dbReference type="PRINTS" id="PR00237">
    <property type="entry name" value="GPCRRHODOPSN"/>
</dbReference>
<evidence type="ECO:0000256" key="4">
    <source>
        <dbReference type="ARBA" id="ARBA00022989"/>
    </source>
</evidence>
<dbReference type="GO" id="GO:0004930">
    <property type="term" value="F:G protein-coupled receptor activity"/>
    <property type="evidence" value="ECO:0007669"/>
    <property type="project" value="UniProtKB-KW"/>
</dbReference>
<dbReference type="AlphaFoldDB" id="A0A2G8KX69"/>
<evidence type="ECO:0000313" key="12">
    <source>
        <dbReference type="Proteomes" id="UP000230750"/>
    </source>
</evidence>
<comment type="subcellular location">
    <subcellularLocation>
        <location evidence="1">Cell membrane</location>
        <topology evidence="1">Multi-pass membrane protein</topology>
    </subcellularLocation>
</comment>
<evidence type="ECO:0000256" key="1">
    <source>
        <dbReference type="ARBA" id="ARBA00004651"/>
    </source>
</evidence>
<sequence>MVSIYISMLLLLTTIERYISICLPLKADIILSHRKVLLTLLCLFLYGGLVGVGIAGLTWIGNADLWRMTKRCDIRFMAPSRYYSLFLISHWLLPIPIMTIMYLHIFIVVRRHIREIAVLLPINTNPTIATTANGDIQTGGRVRIHTVFKKRLRVRLMREAKSAFLLFLVVAVYVINWVPFILFLLTGVLTAEGVSPEQYILLHAFVYSNGTITPYLYGLGNRKLRLTIMSIFLPRNCLDQQMLMKLFKPLALATSSKLSQRSKYDIKVVLLVCKVCSFDLHPHKTIPVGFGL</sequence>